<dbReference type="AlphaFoldDB" id="A0A6A8GN38"/>
<dbReference type="InterPro" id="IPR024072">
    <property type="entry name" value="DHFR-like_dom_sf"/>
</dbReference>
<dbReference type="RefSeq" id="WP_151163646.1">
    <property type="nucleotide sequence ID" value="NZ_WKJO01000001.1"/>
</dbReference>
<keyword evidence="3" id="KW-1185">Reference proteome</keyword>
<accession>A0A6A8GN38</accession>
<dbReference type="GO" id="GO:0009231">
    <property type="term" value="P:riboflavin biosynthetic process"/>
    <property type="evidence" value="ECO:0007669"/>
    <property type="project" value="InterPro"/>
</dbReference>
<dbReference type="InterPro" id="IPR050765">
    <property type="entry name" value="Riboflavin_Biosynth_HTPR"/>
</dbReference>
<organism evidence="2 3">
    <name type="scientific">Haloferax litoreum</name>
    <dbReference type="NCBI Taxonomy" id="2666140"/>
    <lineage>
        <taxon>Archaea</taxon>
        <taxon>Methanobacteriati</taxon>
        <taxon>Methanobacteriota</taxon>
        <taxon>Stenosarchaea group</taxon>
        <taxon>Halobacteria</taxon>
        <taxon>Halobacteriales</taxon>
        <taxon>Haloferacaceae</taxon>
        <taxon>Haloferax</taxon>
    </lineage>
</organism>
<dbReference type="Gene3D" id="3.40.430.10">
    <property type="entry name" value="Dihydrofolate Reductase, subunit A"/>
    <property type="match status" value="1"/>
</dbReference>
<dbReference type="InterPro" id="IPR002734">
    <property type="entry name" value="RibDG_C"/>
</dbReference>
<dbReference type="PANTHER" id="PTHR38011">
    <property type="entry name" value="DIHYDROFOLATE REDUCTASE FAMILY PROTEIN (AFU_ORTHOLOGUE AFUA_8G06820)"/>
    <property type="match status" value="1"/>
</dbReference>
<comment type="caution">
    <text evidence="2">The sequence shown here is derived from an EMBL/GenBank/DDBJ whole genome shotgun (WGS) entry which is preliminary data.</text>
</comment>
<sequence length="182" mass="20364">MSTGKVTLYIAASVDGYIADDDGGVEWLDEFEQDSANGDIADAYEEFFASIDCLVMGATTYEQILTFGEWPYGDRPTYVLTHRDLPRATDAVEFVDGDIGSVATELEREYDHTWLVGGAQLARKFLDANHVDELRLSLIPVLLGSGIPLFERNDETYGLQHLDTRTYDSGIVELHYEVTARR</sequence>
<feature type="domain" description="Bacterial bifunctional deaminase-reductase C-terminal" evidence="1">
    <location>
        <begin position="5"/>
        <end position="172"/>
    </location>
</feature>
<dbReference type="Pfam" id="PF01872">
    <property type="entry name" value="RibD_C"/>
    <property type="match status" value="1"/>
</dbReference>
<dbReference type="EMBL" id="WKJO01000001">
    <property type="protein sequence ID" value="MRX23230.1"/>
    <property type="molecule type" value="Genomic_DNA"/>
</dbReference>
<protein>
    <submittedName>
        <fullName evidence="2">Dihydrofolate reductase</fullName>
    </submittedName>
</protein>
<gene>
    <name evidence="2" type="ORF">GJR96_14855</name>
</gene>
<name>A0A6A8GN38_9EURY</name>
<dbReference type="GO" id="GO:0008703">
    <property type="term" value="F:5-amino-6-(5-phosphoribosylamino)uracil reductase activity"/>
    <property type="evidence" value="ECO:0007669"/>
    <property type="project" value="InterPro"/>
</dbReference>
<evidence type="ECO:0000313" key="2">
    <source>
        <dbReference type="EMBL" id="MRX23230.1"/>
    </source>
</evidence>
<dbReference type="PANTHER" id="PTHR38011:SF11">
    <property type="entry name" value="2,5-DIAMINO-6-RIBOSYLAMINO-4(3H)-PYRIMIDINONE 5'-PHOSPHATE REDUCTASE"/>
    <property type="match status" value="1"/>
</dbReference>
<evidence type="ECO:0000313" key="3">
    <source>
        <dbReference type="Proteomes" id="UP000439022"/>
    </source>
</evidence>
<proteinExistence type="predicted"/>
<dbReference type="Proteomes" id="UP000439022">
    <property type="component" value="Unassembled WGS sequence"/>
</dbReference>
<dbReference type="SUPFAM" id="SSF53597">
    <property type="entry name" value="Dihydrofolate reductase-like"/>
    <property type="match status" value="1"/>
</dbReference>
<evidence type="ECO:0000259" key="1">
    <source>
        <dbReference type="Pfam" id="PF01872"/>
    </source>
</evidence>
<reference evidence="2 3" key="1">
    <citation type="submission" date="2019-11" db="EMBL/GenBank/DDBJ databases">
        <title>Whole genome sequence of Haloferax sp. MBLA0076.</title>
        <authorList>
            <person name="Seo M.-J."/>
            <person name="Cho E.-S."/>
        </authorList>
    </citation>
    <scope>NUCLEOTIDE SEQUENCE [LARGE SCALE GENOMIC DNA]</scope>
    <source>
        <strain evidence="2 3">MBLA0076</strain>
    </source>
</reference>